<dbReference type="Proteomes" id="UP000198779">
    <property type="component" value="Unassembled WGS sequence"/>
</dbReference>
<sequence>MEFATWLKRKFFIVHKEVLYSLEVKTRIKEKVLRNRNIIYNL</sequence>
<evidence type="ECO:0000313" key="2">
    <source>
        <dbReference type="Proteomes" id="UP000198779"/>
    </source>
</evidence>
<proteinExistence type="predicted"/>
<protein>
    <submittedName>
        <fullName evidence="1">Uncharacterized protein</fullName>
    </submittedName>
</protein>
<dbReference type="AlphaFoldDB" id="A0A1G7Z8D5"/>
<gene>
    <name evidence="1" type="ORF">SAMN04487901_11577</name>
</gene>
<name>A0A1G7Z8D5_9BACT</name>
<organism evidence="1 2">
    <name type="scientific">Prevotella communis</name>
    <dbReference type="NCBI Taxonomy" id="2913614"/>
    <lineage>
        <taxon>Bacteria</taxon>
        <taxon>Pseudomonadati</taxon>
        <taxon>Bacteroidota</taxon>
        <taxon>Bacteroidia</taxon>
        <taxon>Bacteroidales</taxon>
        <taxon>Prevotellaceae</taxon>
        <taxon>Prevotella</taxon>
    </lineage>
</organism>
<keyword evidence="2" id="KW-1185">Reference proteome</keyword>
<evidence type="ECO:0000313" key="1">
    <source>
        <dbReference type="EMBL" id="SDH04944.1"/>
    </source>
</evidence>
<accession>A0A1G7Z8D5</accession>
<dbReference type="EMBL" id="FNCQ01000015">
    <property type="protein sequence ID" value="SDH04944.1"/>
    <property type="molecule type" value="Genomic_DNA"/>
</dbReference>
<reference evidence="2" key="1">
    <citation type="submission" date="2016-10" db="EMBL/GenBank/DDBJ databases">
        <authorList>
            <person name="Varghese N."/>
            <person name="Submissions S."/>
        </authorList>
    </citation>
    <scope>NUCLEOTIDE SEQUENCE [LARGE SCALE GENOMIC DNA]</scope>
    <source>
        <strain evidence="2">BP1-148</strain>
    </source>
</reference>